<sequence>MSYHNSLPWGSSYYDYNGSAGTPAGTWRSEDQYSQSPHEQYNPAYPSLNGTSNFFSSSAQDYEAAPYHPTSTSTTAQKSSRIPTQRHRRYENQRRGKKTWDNNRFHLVTINPNSGEKPTVAKIAEPAPIPADKVARGNPNTIQSPRGIGRNKNMPNYRLQGNGWETNGYQNHGGRGGRGRGRGGSHRGGRFHGPPKPSNNKDDIKYVHLPDDSPAVTLTVSSENILAFHGFDSVFTTQHNFPVLIDNKIYKSCDHYYQICKVVDLSGISSDKLNNDVRDENGKPILDAPVEKDKRAHSAIAKEILKTANVDKSKVDEWRNTKGLEAVQKALLAKASQSAHLREALKESGDQILVHAYPRDSIYGTGCGVPTIKKWLSDLEKSAVKTIRIPAEFPLNETTIQHCPVFAQGRNVLGVILMQLREKIRKGDIEVVDMTKIYDALRSTNASTEPMDTAPVTGYNSEINAVGTF</sequence>
<dbReference type="AlphaFoldDB" id="A0A2G5V2H1"/>
<feature type="domain" description="NADAR" evidence="2">
    <location>
        <begin position="234"/>
        <end position="425"/>
    </location>
</feature>
<protein>
    <recommendedName>
        <fullName evidence="2">NADAR domain-containing protein</fullName>
    </recommendedName>
</protein>
<organism evidence="3 4">
    <name type="scientific">Caenorhabditis nigoni</name>
    <dbReference type="NCBI Taxonomy" id="1611254"/>
    <lineage>
        <taxon>Eukaryota</taxon>
        <taxon>Metazoa</taxon>
        <taxon>Ecdysozoa</taxon>
        <taxon>Nematoda</taxon>
        <taxon>Chromadorea</taxon>
        <taxon>Rhabditida</taxon>
        <taxon>Rhabditina</taxon>
        <taxon>Rhabditomorpha</taxon>
        <taxon>Rhabditoidea</taxon>
        <taxon>Rhabditidae</taxon>
        <taxon>Peloderinae</taxon>
        <taxon>Caenorhabditis</taxon>
    </lineage>
</organism>
<reference evidence="4" key="1">
    <citation type="submission" date="2017-10" db="EMBL/GenBank/DDBJ databases">
        <title>Rapid genome shrinkage in a self-fertile nematode reveals novel sperm competition proteins.</title>
        <authorList>
            <person name="Yin D."/>
            <person name="Schwarz E.M."/>
            <person name="Thomas C.G."/>
            <person name="Felde R.L."/>
            <person name="Korf I.F."/>
            <person name="Cutter A.D."/>
            <person name="Schartner C.M."/>
            <person name="Ralston E.J."/>
            <person name="Meyer B.J."/>
            <person name="Haag E.S."/>
        </authorList>
    </citation>
    <scope>NUCLEOTIDE SEQUENCE [LARGE SCALE GENOMIC DNA]</scope>
    <source>
        <strain evidence="4">JU1422</strain>
    </source>
</reference>
<dbReference type="InterPro" id="IPR037238">
    <property type="entry name" value="YbiA-like_sf"/>
</dbReference>
<dbReference type="Pfam" id="PF08719">
    <property type="entry name" value="NADAR"/>
    <property type="match status" value="1"/>
</dbReference>
<dbReference type="OrthoDB" id="206452at2759"/>
<comment type="caution">
    <text evidence="3">The sequence shown here is derived from an EMBL/GenBank/DDBJ whole genome shotgun (WGS) entry which is preliminary data.</text>
</comment>
<gene>
    <name evidence="3" type="primary">Cni-F40F8.11</name>
    <name evidence="3" type="synonym">Cnig_chr_II.g5814</name>
    <name evidence="3" type="ORF">B9Z55_005814</name>
</gene>
<evidence type="ECO:0000256" key="1">
    <source>
        <dbReference type="SAM" id="MobiDB-lite"/>
    </source>
</evidence>
<feature type="region of interest" description="Disordered" evidence="1">
    <location>
        <begin position="130"/>
        <end position="155"/>
    </location>
</feature>
<feature type="compositionally biased region" description="Basic and acidic residues" evidence="1">
    <location>
        <begin position="90"/>
        <end position="99"/>
    </location>
</feature>
<dbReference type="EMBL" id="PDUG01000002">
    <property type="protein sequence ID" value="PIC45974.1"/>
    <property type="molecule type" value="Genomic_DNA"/>
</dbReference>
<keyword evidence="4" id="KW-1185">Reference proteome</keyword>
<feature type="compositionally biased region" description="Polar residues" evidence="1">
    <location>
        <begin position="69"/>
        <end position="83"/>
    </location>
</feature>
<feature type="region of interest" description="Disordered" evidence="1">
    <location>
        <begin position="168"/>
        <end position="201"/>
    </location>
</feature>
<dbReference type="CDD" id="cd15457">
    <property type="entry name" value="NADAR"/>
    <property type="match status" value="1"/>
</dbReference>
<evidence type="ECO:0000313" key="4">
    <source>
        <dbReference type="Proteomes" id="UP000230233"/>
    </source>
</evidence>
<dbReference type="Proteomes" id="UP000230233">
    <property type="component" value="Chromosome II"/>
</dbReference>
<feature type="region of interest" description="Disordered" evidence="1">
    <location>
        <begin position="62"/>
        <end position="99"/>
    </location>
</feature>
<dbReference type="InterPro" id="IPR012816">
    <property type="entry name" value="NADAR"/>
</dbReference>
<name>A0A2G5V2H1_9PELO</name>
<dbReference type="FunFam" id="1.10.357.40:FF:000003">
    <property type="entry name" value="Protein CBG02959"/>
    <property type="match status" value="1"/>
</dbReference>
<feature type="compositionally biased region" description="Basic residues" evidence="1">
    <location>
        <begin position="175"/>
        <end position="190"/>
    </location>
</feature>
<evidence type="ECO:0000259" key="2">
    <source>
        <dbReference type="Pfam" id="PF08719"/>
    </source>
</evidence>
<dbReference type="STRING" id="1611254.A0A2G5V2H1"/>
<evidence type="ECO:0000313" key="3">
    <source>
        <dbReference type="EMBL" id="PIC45974.1"/>
    </source>
</evidence>
<feature type="region of interest" description="Disordered" evidence="1">
    <location>
        <begin position="27"/>
        <end position="49"/>
    </location>
</feature>
<accession>A0A2G5V2H1</accession>
<proteinExistence type="predicted"/>
<dbReference type="SUPFAM" id="SSF143990">
    <property type="entry name" value="YbiA-like"/>
    <property type="match status" value="1"/>
</dbReference>
<dbReference type="Gene3D" id="1.10.357.40">
    <property type="entry name" value="YbiA-like"/>
    <property type="match status" value="1"/>
</dbReference>